<evidence type="ECO:0000256" key="7">
    <source>
        <dbReference type="SAM" id="MobiDB-lite"/>
    </source>
</evidence>
<comment type="caution">
    <text evidence="9">The sequence shown here is derived from an EMBL/GenBank/DDBJ whole genome shotgun (WGS) entry which is preliminary data.</text>
</comment>
<dbReference type="GO" id="GO:0032259">
    <property type="term" value="P:methylation"/>
    <property type="evidence" value="ECO:0007669"/>
    <property type="project" value="UniProtKB-KW"/>
</dbReference>
<dbReference type="InterPro" id="IPR002052">
    <property type="entry name" value="DNA_methylase_N6_adenine_CS"/>
</dbReference>
<reference evidence="9" key="1">
    <citation type="submission" date="2009-10" db="EMBL/GenBank/DDBJ databases">
        <title>Diversity of trophic interactions inside an arsenic-rich microbial ecosystem.</title>
        <authorList>
            <person name="Bertin P.N."/>
            <person name="Heinrich-Salmeron A."/>
            <person name="Pelletier E."/>
            <person name="Goulhen-Chollet F."/>
            <person name="Arsene-Ploetze F."/>
            <person name="Gallien S."/>
            <person name="Calteau A."/>
            <person name="Vallenet D."/>
            <person name="Casiot C."/>
            <person name="Chane-Woon-Ming B."/>
            <person name="Giloteaux L."/>
            <person name="Barakat M."/>
            <person name="Bonnefoy V."/>
            <person name="Bruneel O."/>
            <person name="Chandler M."/>
            <person name="Cleiss J."/>
            <person name="Duran R."/>
            <person name="Elbaz-Poulichet F."/>
            <person name="Fonknechten N."/>
            <person name="Lauga B."/>
            <person name="Mornico D."/>
            <person name="Ortet P."/>
            <person name="Schaeffer C."/>
            <person name="Siguier P."/>
            <person name="Alexander Thil Smith A."/>
            <person name="Van Dorsselaer A."/>
            <person name="Weissenbach J."/>
            <person name="Medigue C."/>
            <person name="Le Paslier D."/>
        </authorList>
    </citation>
    <scope>NUCLEOTIDE SEQUENCE</scope>
</reference>
<comment type="similarity">
    <text evidence="1">Belongs to the N(4)/N(6)-methyltransferase family.</text>
</comment>
<dbReference type="PANTHER" id="PTHR33841">
    <property type="entry name" value="DNA METHYLTRANSFERASE YEEA-RELATED"/>
    <property type="match status" value="1"/>
</dbReference>
<evidence type="ECO:0000313" key="9">
    <source>
        <dbReference type="EMBL" id="CBI08018.1"/>
    </source>
</evidence>
<comment type="catalytic activity">
    <reaction evidence="6">
        <text>a 2'-deoxyadenosine in DNA + S-adenosyl-L-methionine = an N(6)-methyl-2'-deoxyadenosine in DNA + S-adenosyl-L-homocysteine + H(+)</text>
        <dbReference type="Rhea" id="RHEA:15197"/>
        <dbReference type="Rhea" id="RHEA-COMP:12418"/>
        <dbReference type="Rhea" id="RHEA-COMP:12419"/>
        <dbReference type="ChEBI" id="CHEBI:15378"/>
        <dbReference type="ChEBI" id="CHEBI:57856"/>
        <dbReference type="ChEBI" id="CHEBI:59789"/>
        <dbReference type="ChEBI" id="CHEBI:90615"/>
        <dbReference type="ChEBI" id="CHEBI:90616"/>
        <dbReference type="EC" id="2.1.1.72"/>
    </reaction>
</comment>
<evidence type="ECO:0000256" key="2">
    <source>
        <dbReference type="ARBA" id="ARBA00011900"/>
    </source>
</evidence>
<organism evidence="9">
    <name type="scientific">mine drainage metagenome</name>
    <dbReference type="NCBI Taxonomy" id="410659"/>
    <lineage>
        <taxon>unclassified sequences</taxon>
        <taxon>metagenomes</taxon>
        <taxon>ecological metagenomes</taxon>
    </lineage>
</organism>
<dbReference type="InterPro" id="IPR029063">
    <property type="entry name" value="SAM-dependent_MTases_sf"/>
</dbReference>
<dbReference type="InterPro" id="IPR050953">
    <property type="entry name" value="N4_N6_ade-DNA_methylase"/>
</dbReference>
<feature type="region of interest" description="Disordered" evidence="7">
    <location>
        <begin position="683"/>
        <end position="720"/>
    </location>
</feature>
<feature type="domain" description="Type II methyltransferase M.TaqI-like" evidence="8">
    <location>
        <begin position="480"/>
        <end position="578"/>
    </location>
</feature>
<dbReference type="EC" id="2.1.1.72" evidence="2"/>
<name>E6QL98_9ZZZZ</name>
<keyword evidence="3" id="KW-0489">Methyltransferase</keyword>
<dbReference type="GO" id="GO:0009007">
    <property type="term" value="F:site-specific DNA-methyltransferase (adenine-specific) activity"/>
    <property type="evidence" value="ECO:0007669"/>
    <property type="project" value="UniProtKB-EC"/>
</dbReference>
<evidence type="ECO:0000259" key="8">
    <source>
        <dbReference type="Pfam" id="PF07669"/>
    </source>
</evidence>
<protein>
    <recommendedName>
        <fullName evidence="2">site-specific DNA-methyltransferase (adenine-specific)</fullName>
        <ecNumber evidence="2">2.1.1.72</ecNumber>
    </recommendedName>
</protein>
<dbReference type="PRINTS" id="PR00507">
    <property type="entry name" value="N12N6MTFRASE"/>
</dbReference>
<dbReference type="InterPro" id="IPR011639">
    <property type="entry name" value="MethylTrfase_TaqI-like_dom"/>
</dbReference>
<sequence length="1265" mass="144243">MMPVTANETINEVDFCAKVCADVQPIFAQLARCPFVEARVEGMGSTSGKTKRKDLRFYDSRNKVLLTGEVKLPGGVSAFDSDLVQDAQDKADHAGVQYFFTWDVNTFVLWDRYRQDRPLLDRRIKVWHLRLNLTSAQQVARPETLEFIKRKFLPDLIAEISDIVTGIKQDWALPPDEIFLRSLESHLDWPVTLLRQFLQENSDSDKHIDAELQSWMTSEGRPFLRSDPAAWRDAVDNAARTLAYVWTNRLIFYKALRARFPELPRLELGPNIKTAEQAVRRLTQLFNEAARASGDYETLLFPNTRDWANDLVFAPVGSVDAWRSFLRGIEMVDFRDVPADIVGLIFQKLISPEERYRLGQHFTGADPVDLINSFCIRSAAAVTLDPACGSGSFLVRAYYRKRAMNFNRPHSALLGELYGADIALYPAHLATLNLAAREINDEANYPRIARTDFFDITPDTPFCELPIGKNHARTPVPLPKLDAIVGNPPYVRQEKVSPTEKQKCADRVSEAFPGTQLRGRADLHCYFWPHATRFLREGGYFGFLTSGQWLDVDYGFALQRWILLNFRIVAIMESATERWFPDARVKTCITILQRCSDESERRSNRVRFIRFEKPLADLIGVQPSSGVGKDADQAEQVRQHAVDLLRDAIENVDEPAHDDRWRILLRDQDELWEEGVRSGRALKRTPVDAEDISENEDEAEEESEKPVDAESGSQSWIEGHGDGRDYVAGKWGRYLRAPDFYFEVMQRFRDSFTPLGQIVDLRFGVKTGCDAFFMPRDVSKELLARTEDAKEFRKLTGVARERVVSGEIKIVRDGANTLHPIESLYLKPEVHSLMKVDRPVIRARDLDRVVFLADDSLEYHKDTFAYKYMKYGERATYASKKSKAVPVPERSSCAGRHPWYDLTKLERPGFAFWPMAQQYRHIISANPENLICNHNLFDLSSETLAKREKLIFVAILNSTLIGLFKTFYGRFAGTEGNLKTEVVDVNLIDVPNPRLASPAVAEKLTKALEKLNKRPSGRLVEEALLDCHSYQRALELASRPVVLPDELTKYDRRELDDAVFELLGVEDATERRSLVDRLYIEVASHFRAIRVTEIQKMEDRAKGGKQEFKTEEFAADAWDALDLEDVQPAADWLRQRATPDAESYEIPTERPVELAADSIFEAETVYFGKRRKRHIVCPSPEVAGLVASLAEMGFSGSCLLPNQAGVAKSLSVELAERHRRTMTRMKELVDSRTSDSEKRDEVLGVMQRWFVLGRRPTAEADFLEE</sequence>
<dbReference type="EMBL" id="CABQ01000176">
    <property type="protein sequence ID" value="CBI08018.1"/>
    <property type="molecule type" value="Genomic_DNA"/>
</dbReference>
<proteinExistence type="inferred from homology"/>
<accession>E6QL98</accession>
<dbReference type="PANTHER" id="PTHR33841:SF5">
    <property type="entry name" value="DNA METHYLASE (MODIFICATION METHYLASE) (METHYLTRANSFERASE)-RELATED"/>
    <property type="match status" value="1"/>
</dbReference>
<dbReference type="GO" id="GO:0003676">
    <property type="term" value="F:nucleic acid binding"/>
    <property type="evidence" value="ECO:0007669"/>
    <property type="project" value="InterPro"/>
</dbReference>
<evidence type="ECO:0000256" key="3">
    <source>
        <dbReference type="ARBA" id="ARBA00022603"/>
    </source>
</evidence>
<keyword evidence="5" id="KW-0949">S-adenosyl-L-methionine</keyword>
<evidence type="ECO:0000256" key="5">
    <source>
        <dbReference type="ARBA" id="ARBA00022691"/>
    </source>
</evidence>
<dbReference type="SUPFAM" id="SSF53335">
    <property type="entry name" value="S-adenosyl-L-methionine-dependent methyltransferases"/>
    <property type="match status" value="1"/>
</dbReference>
<dbReference type="Gene3D" id="3.40.50.150">
    <property type="entry name" value="Vaccinia Virus protein VP39"/>
    <property type="match status" value="1"/>
</dbReference>
<evidence type="ECO:0000256" key="4">
    <source>
        <dbReference type="ARBA" id="ARBA00022679"/>
    </source>
</evidence>
<keyword evidence="4" id="KW-0808">Transferase</keyword>
<dbReference type="Pfam" id="PF07669">
    <property type="entry name" value="Eco57I"/>
    <property type="match status" value="1"/>
</dbReference>
<dbReference type="GO" id="GO:0006304">
    <property type="term" value="P:DNA modification"/>
    <property type="evidence" value="ECO:0007669"/>
    <property type="project" value="InterPro"/>
</dbReference>
<evidence type="ECO:0000256" key="6">
    <source>
        <dbReference type="ARBA" id="ARBA00047942"/>
    </source>
</evidence>
<gene>
    <name evidence="9" type="ORF">CARN6_1442</name>
</gene>
<feature type="compositionally biased region" description="Acidic residues" evidence="7">
    <location>
        <begin position="688"/>
        <end position="703"/>
    </location>
</feature>
<dbReference type="AlphaFoldDB" id="E6QL98"/>
<evidence type="ECO:0000256" key="1">
    <source>
        <dbReference type="ARBA" id="ARBA00006594"/>
    </source>
</evidence>
<dbReference type="PROSITE" id="PS00092">
    <property type="entry name" value="N6_MTASE"/>
    <property type="match status" value="1"/>
</dbReference>